<feature type="chain" id="PRO_5037087524" evidence="1">
    <location>
        <begin position="31"/>
        <end position="279"/>
    </location>
</feature>
<name>A0A974DDJ4_XENLA</name>
<evidence type="ECO:0000256" key="1">
    <source>
        <dbReference type="SAM" id="SignalP"/>
    </source>
</evidence>
<evidence type="ECO:0000313" key="2">
    <source>
        <dbReference type="EMBL" id="OCT88905.1"/>
    </source>
</evidence>
<dbReference type="GO" id="GO:0005576">
    <property type="term" value="C:extracellular region"/>
    <property type="evidence" value="ECO:0007669"/>
    <property type="project" value="InterPro"/>
</dbReference>
<protein>
    <submittedName>
        <fullName evidence="2">Uncharacterized protein</fullName>
    </submittedName>
</protein>
<dbReference type="InterPro" id="IPR020453">
    <property type="entry name" value="IL-22"/>
</dbReference>
<dbReference type="InterPro" id="IPR009079">
    <property type="entry name" value="4_helix_cytokine-like_core"/>
</dbReference>
<proteinExistence type="predicted"/>
<dbReference type="AlphaFoldDB" id="A0A974DDJ4"/>
<dbReference type="PANTHER" id="PTHR48488">
    <property type="entry name" value="INTERLEUKIN-22"/>
    <property type="match status" value="1"/>
</dbReference>
<dbReference type="PRINTS" id="PR01936">
    <property type="entry name" value="INTRLEUKIN22"/>
</dbReference>
<sequence length="279" mass="32644">MADFHLRVCNLAAYCFFLCCCCCLPNSLLCAPTDQQENPPISKQHPCTIRKTYFLQTFMKKNIFTLAEQARIMDKDTDNKLFGSYLFFGIKEKDHCYLMKNVVSSIVENVLHDNSKKYPHIDNAIVFLLNIQKDLAGCKSEEEDHIRKNVEQMINKMKMKDNITGIKFLTENLKVDFMAQKNCDLRSNLLSFYINDFLKKPLLQEKASKFKIIQNLIVIQDLLLHCKKSLCDKKKTESKSFTELKNKTLQIHGKKVFWKAISEMDILVEWIQEYVEELE</sequence>
<organism evidence="2 3">
    <name type="scientific">Xenopus laevis</name>
    <name type="common">African clawed frog</name>
    <dbReference type="NCBI Taxonomy" id="8355"/>
    <lineage>
        <taxon>Eukaryota</taxon>
        <taxon>Metazoa</taxon>
        <taxon>Chordata</taxon>
        <taxon>Craniata</taxon>
        <taxon>Vertebrata</taxon>
        <taxon>Euteleostomi</taxon>
        <taxon>Amphibia</taxon>
        <taxon>Batrachia</taxon>
        <taxon>Anura</taxon>
        <taxon>Pipoidea</taxon>
        <taxon>Pipidae</taxon>
        <taxon>Xenopodinae</taxon>
        <taxon>Xenopus</taxon>
        <taxon>Xenopus</taxon>
    </lineage>
</organism>
<dbReference type="Proteomes" id="UP000694892">
    <property type="component" value="Chromosome 3L"/>
</dbReference>
<dbReference type="EMBL" id="CM004470">
    <property type="protein sequence ID" value="OCT88905.1"/>
    <property type="molecule type" value="Genomic_DNA"/>
</dbReference>
<gene>
    <name evidence="2" type="ORF">XELAEV_18017535mg</name>
</gene>
<accession>A0A974DDJ4</accession>
<keyword evidence="1" id="KW-0732">Signal</keyword>
<dbReference type="Gene3D" id="1.20.1250.10">
    <property type="match status" value="1"/>
</dbReference>
<reference evidence="3" key="1">
    <citation type="journal article" date="2016" name="Nature">
        <title>Genome evolution in the allotetraploid frog Xenopus laevis.</title>
        <authorList>
            <person name="Session A.M."/>
            <person name="Uno Y."/>
            <person name="Kwon T."/>
            <person name="Chapman J.A."/>
            <person name="Toyoda A."/>
            <person name="Takahashi S."/>
            <person name="Fukui A."/>
            <person name="Hikosaka A."/>
            <person name="Suzuki A."/>
            <person name="Kondo M."/>
            <person name="van Heeringen S.J."/>
            <person name="Quigley I."/>
            <person name="Heinz S."/>
            <person name="Ogino H."/>
            <person name="Ochi H."/>
            <person name="Hellsten U."/>
            <person name="Lyons J.B."/>
            <person name="Simakov O."/>
            <person name="Putnam N."/>
            <person name="Stites J."/>
            <person name="Kuroki Y."/>
            <person name="Tanaka T."/>
            <person name="Michiue T."/>
            <person name="Watanabe M."/>
            <person name="Bogdanovic O."/>
            <person name="Lister R."/>
            <person name="Georgiou G."/>
            <person name="Paranjpe S.S."/>
            <person name="van Kruijsbergen I."/>
            <person name="Shu S."/>
            <person name="Carlson J."/>
            <person name="Kinoshita T."/>
            <person name="Ohta Y."/>
            <person name="Mawaribuchi S."/>
            <person name="Jenkins J."/>
            <person name="Grimwood J."/>
            <person name="Schmutz J."/>
            <person name="Mitros T."/>
            <person name="Mozaffari S.V."/>
            <person name="Suzuki Y."/>
            <person name="Haramoto Y."/>
            <person name="Yamamoto T.S."/>
            <person name="Takagi C."/>
            <person name="Heald R."/>
            <person name="Miller K."/>
            <person name="Haudenschild C."/>
            <person name="Kitzman J."/>
            <person name="Nakayama T."/>
            <person name="Izutsu Y."/>
            <person name="Robert J."/>
            <person name="Fortriede J."/>
            <person name="Burns K."/>
            <person name="Lotay V."/>
            <person name="Karimi K."/>
            <person name="Yasuoka Y."/>
            <person name="Dichmann D.S."/>
            <person name="Flajnik M.F."/>
            <person name="Houston D.W."/>
            <person name="Shendure J."/>
            <person name="DuPasquier L."/>
            <person name="Vize P.D."/>
            <person name="Zorn A.M."/>
            <person name="Ito M."/>
            <person name="Marcotte E.M."/>
            <person name="Wallingford J.B."/>
            <person name="Ito Y."/>
            <person name="Asashima M."/>
            <person name="Ueno N."/>
            <person name="Matsuda Y."/>
            <person name="Veenstra G.J."/>
            <person name="Fujiyama A."/>
            <person name="Harland R.M."/>
            <person name="Taira M."/>
            <person name="Rokhsar D.S."/>
        </authorList>
    </citation>
    <scope>NUCLEOTIDE SEQUENCE [LARGE SCALE GENOMIC DNA]</scope>
    <source>
        <strain evidence="3">J</strain>
    </source>
</reference>
<dbReference type="PANTHER" id="PTHR48488:SF1">
    <property type="entry name" value="INTERLEUKIN-22"/>
    <property type="match status" value="1"/>
</dbReference>
<feature type="signal peptide" evidence="1">
    <location>
        <begin position="1"/>
        <end position="30"/>
    </location>
</feature>
<evidence type="ECO:0000313" key="3">
    <source>
        <dbReference type="Proteomes" id="UP000694892"/>
    </source>
</evidence>
<dbReference type="Pfam" id="PF14565">
    <property type="entry name" value="IL22"/>
    <property type="match status" value="1"/>
</dbReference>
<dbReference type="SUPFAM" id="SSF47266">
    <property type="entry name" value="4-helical cytokines"/>
    <property type="match status" value="2"/>
</dbReference>